<dbReference type="Gene3D" id="2.60.120.200">
    <property type="match status" value="1"/>
</dbReference>
<accession>A0A4U1FT19</accession>
<keyword evidence="3" id="KW-1015">Disulfide bond</keyword>
<protein>
    <recommendedName>
        <fullName evidence="5">Ig-like domain-containing protein</fullName>
    </recommendedName>
</protein>
<evidence type="ECO:0000259" key="5">
    <source>
        <dbReference type="PROSITE" id="PS50835"/>
    </source>
</evidence>
<dbReference type="FunFam" id="2.60.40.10:FF:000918">
    <property type="entry name" value="Heparan sulfate proteoglycan 2"/>
    <property type="match status" value="1"/>
</dbReference>
<evidence type="ECO:0000256" key="1">
    <source>
        <dbReference type="ARBA" id="ARBA00022729"/>
    </source>
</evidence>
<dbReference type="SMART" id="SM00408">
    <property type="entry name" value="IGc2"/>
    <property type="match status" value="2"/>
</dbReference>
<name>A0A4U1FT19_MONMO</name>
<dbReference type="PROSITE" id="PS50835">
    <property type="entry name" value="IG_LIKE"/>
    <property type="match status" value="2"/>
</dbReference>
<feature type="domain" description="Ig-like" evidence="5">
    <location>
        <begin position="1"/>
        <end position="73"/>
    </location>
</feature>
<evidence type="ECO:0000313" key="6">
    <source>
        <dbReference type="EMBL" id="TKC53047.1"/>
    </source>
</evidence>
<proteinExistence type="predicted"/>
<feature type="non-terminal residue" evidence="6">
    <location>
        <position position="237"/>
    </location>
</feature>
<dbReference type="InterPro" id="IPR013783">
    <property type="entry name" value="Ig-like_fold"/>
</dbReference>
<feature type="domain" description="Ig-like" evidence="5">
    <location>
        <begin position="78"/>
        <end position="159"/>
    </location>
</feature>
<dbReference type="InterPro" id="IPR051170">
    <property type="entry name" value="Neural/epithelial_adhesion"/>
</dbReference>
<dbReference type="InterPro" id="IPR003599">
    <property type="entry name" value="Ig_sub"/>
</dbReference>
<dbReference type="InterPro" id="IPR036179">
    <property type="entry name" value="Ig-like_dom_sf"/>
</dbReference>
<dbReference type="InterPro" id="IPR003598">
    <property type="entry name" value="Ig_sub2"/>
</dbReference>
<keyword evidence="4" id="KW-0393">Immunoglobulin domain</keyword>
<feature type="non-terminal residue" evidence="6">
    <location>
        <position position="1"/>
    </location>
</feature>
<comment type="caution">
    <text evidence="6">The sequence shown here is derived from an EMBL/GenBank/DDBJ whole genome shotgun (WGS) entry which is preliminary data.</text>
</comment>
<dbReference type="InterPro" id="IPR013098">
    <property type="entry name" value="Ig_I-set"/>
</dbReference>
<dbReference type="SUPFAM" id="SSF48726">
    <property type="entry name" value="Immunoglobulin"/>
    <property type="match status" value="2"/>
</dbReference>
<dbReference type="SUPFAM" id="SSF49899">
    <property type="entry name" value="Concanavalin A-like lectins/glucanases"/>
    <property type="match status" value="1"/>
</dbReference>
<dbReference type="EMBL" id="RWIC01000014">
    <property type="protein sequence ID" value="TKC53047.1"/>
    <property type="molecule type" value="Genomic_DNA"/>
</dbReference>
<dbReference type="InterPro" id="IPR001791">
    <property type="entry name" value="Laminin_G"/>
</dbReference>
<dbReference type="GO" id="GO:0043005">
    <property type="term" value="C:neuron projection"/>
    <property type="evidence" value="ECO:0007669"/>
    <property type="project" value="TreeGrafter"/>
</dbReference>
<keyword evidence="2" id="KW-0677">Repeat</keyword>
<dbReference type="PANTHER" id="PTHR12231:SF253">
    <property type="entry name" value="DPR-INTERACTING PROTEIN ETA, ISOFORM B-RELATED"/>
    <property type="match status" value="1"/>
</dbReference>
<dbReference type="Proteomes" id="UP000308365">
    <property type="component" value="Unassembled WGS sequence"/>
</dbReference>
<reference evidence="7" key="1">
    <citation type="journal article" date="2019" name="IScience">
        <title>Narwhal Genome Reveals Long-Term Low Genetic Diversity despite Current Large Abundance Size.</title>
        <authorList>
            <person name="Westbury M.V."/>
            <person name="Petersen B."/>
            <person name="Garde E."/>
            <person name="Heide-Jorgensen M.P."/>
            <person name="Lorenzen E.D."/>
        </authorList>
    </citation>
    <scope>NUCLEOTIDE SEQUENCE [LARGE SCALE GENOMIC DNA]</scope>
</reference>
<keyword evidence="1" id="KW-0732">Signal</keyword>
<dbReference type="SMART" id="SM00409">
    <property type="entry name" value="IG"/>
    <property type="match status" value="2"/>
</dbReference>
<gene>
    <name evidence="6" type="ORF">EI555_014641</name>
</gene>
<dbReference type="CDD" id="cd00110">
    <property type="entry name" value="LamG"/>
    <property type="match status" value="1"/>
</dbReference>
<evidence type="ECO:0000313" key="7">
    <source>
        <dbReference type="Proteomes" id="UP000308365"/>
    </source>
</evidence>
<dbReference type="Pfam" id="PF13927">
    <property type="entry name" value="Ig_3"/>
    <property type="match status" value="1"/>
</dbReference>
<sequence>TVVVGHAVEFECLALGDPKPQVTWSKVGGRLRPGVVQSGGIVRIAHVELADAGQYRCTATNAAGTTQSHVLLLVQALPQISTPPEVRVPTGSSAVFPCMASGYPTPDITWSKLDGNLPPDSRLENNMLLLPSVQPQDAGTYVCTATNRQGKVKAFAHLQVPERVVPYFTQTPHSFLPLPTIKDAYRKFEIKITFRPDSADGMLLYNGQKRIPGSPANLANRQPDFISFGLVGGRPEF</sequence>
<dbReference type="Gene3D" id="2.60.40.10">
    <property type="entry name" value="Immunoglobulins"/>
    <property type="match status" value="2"/>
</dbReference>
<dbReference type="Pfam" id="PF07679">
    <property type="entry name" value="I-set"/>
    <property type="match status" value="1"/>
</dbReference>
<dbReference type="InterPro" id="IPR007110">
    <property type="entry name" value="Ig-like_dom"/>
</dbReference>
<evidence type="ECO:0000256" key="2">
    <source>
        <dbReference type="ARBA" id="ARBA00022737"/>
    </source>
</evidence>
<dbReference type="FunFam" id="2.60.40.10:FF:000666">
    <property type="entry name" value="basement membrane-specific heparan sulfate proteoglycan core protein-like"/>
    <property type="match status" value="1"/>
</dbReference>
<dbReference type="InterPro" id="IPR013320">
    <property type="entry name" value="ConA-like_dom_sf"/>
</dbReference>
<evidence type="ECO:0000256" key="3">
    <source>
        <dbReference type="ARBA" id="ARBA00023157"/>
    </source>
</evidence>
<organism evidence="6 7">
    <name type="scientific">Monodon monoceros</name>
    <name type="common">Narwhal</name>
    <name type="synonym">Ceratodon monodon</name>
    <dbReference type="NCBI Taxonomy" id="40151"/>
    <lineage>
        <taxon>Eukaryota</taxon>
        <taxon>Metazoa</taxon>
        <taxon>Chordata</taxon>
        <taxon>Craniata</taxon>
        <taxon>Vertebrata</taxon>
        <taxon>Euteleostomi</taxon>
        <taxon>Mammalia</taxon>
        <taxon>Eutheria</taxon>
        <taxon>Laurasiatheria</taxon>
        <taxon>Artiodactyla</taxon>
        <taxon>Whippomorpha</taxon>
        <taxon>Cetacea</taxon>
        <taxon>Odontoceti</taxon>
        <taxon>Monodontidae</taxon>
        <taxon>Monodon</taxon>
    </lineage>
</organism>
<dbReference type="AlphaFoldDB" id="A0A4U1FT19"/>
<dbReference type="PANTHER" id="PTHR12231">
    <property type="entry name" value="CTX-RELATED TYPE I TRANSMEMBRANE PROTEIN"/>
    <property type="match status" value="1"/>
</dbReference>
<evidence type="ECO:0000256" key="4">
    <source>
        <dbReference type="ARBA" id="ARBA00023319"/>
    </source>
</evidence>